<evidence type="ECO:0000313" key="1">
    <source>
        <dbReference type="EMBL" id="KAK9767263.1"/>
    </source>
</evidence>
<proteinExistence type="predicted"/>
<name>A0ABR2X0G2_9FUNG</name>
<gene>
    <name evidence="1" type="ORF">K7432_003058</name>
</gene>
<evidence type="ECO:0000313" key="2">
    <source>
        <dbReference type="Proteomes" id="UP001479436"/>
    </source>
</evidence>
<protein>
    <submittedName>
        <fullName evidence="1">Uncharacterized protein</fullName>
    </submittedName>
</protein>
<comment type="caution">
    <text evidence="1">The sequence shown here is derived from an EMBL/GenBank/DDBJ whole genome shotgun (WGS) entry which is preliminary data.</text>
</comment>
<accession>A0ABR2X0G2</accession>
<organism evidence="1 2">
    <name type="scientific">Basidiobolus ranarum</name>
    <dbReference type="NCBI Taxonomy" id="34480"/>
    <lineage>
        <taxon>Eukaryota</taxon>
        <taxon>Fungi</taxon>
        <taxon>Fungi incertae sedis</taxon>
        <taxon>Zoopagomycota</taxon>
        <taxon>Entomophthoromycotina</taxon>
        <taxon>Basidiobolomycetes</taxon>
        <taxon>Basidiobolales</taxon>
        <taxon>Basidiobolaceae</taxon>
        <taxon>Basidiobolus</taxon>
    </lineage>
</organism>
<sequence length="125" mass="14145">MFQRADSSGMYSASYCDSVFIEKINVNLKSTTSVVKENVGETFMVAEGKTKTNESNVEFERAQAEGYAQSAVEKFTGDVNDTIGSEQMQAESTISHTKGDTHMRDQHRRDLPPQMFRKRLHKIMN</sequence>
<dbReference type="Proteomes" id="UP001479436">
    <property type="component" value="Unassembled WGS sequence"/>
</dbReference>
<dbReference type="EMBL" id="JASJQH010000089">
    <property type="protein sequence ID" value="KAK9767263.1"/>
    <property type="molecule type" value="Genomic_DNA"/>
</dbReference>
<reference evidence="1 2" key="1">
    <citation type="submission" date="2023-04" db="EMBL/GenBank/DDBJ databases">
        <title>Genome of Basidiobolus ranarum AG-B5.</title>
        <authorList>
            <person name="Stajich J.E."/>
            <person name="Carter-House D."/>
            <person name="Gryganskyi A."/>
        </authorList>
    </citation>
    <scope>NUCLEOTIDE SEQUENCE [LARGE SCALE GENOMIC DNA]</scope>
    <source>
        <strain evidence="1 2">AG-B5</strain>
    </source>
</reference>
<keyword evidence="2" id="KW-1185">Reference proteome</keyword>